<evidence type="ECO:0000256" key="3">
    <source>
        <dbReference type="ARBA" id="ARBA00012404"/>
    </source>
</evidence>
<keyword evidence="5" id="KW-0057">Aromatic amino acid biosynthesis</keyword>
<dbReference type="Gene3D" id="1.10.590.10">
    <property type="entry name" value="Chorismate mutase, AroQ class superfamily, eukaryotic"/>
    <property type="match status" value="1"/>
</dbReference>
<comment type="catalytic activity">
    <reaction evidence="1">
        <text>chorismate = prephenate</text>
        <dbReference type="Rhea" id="RHEA:13897"/>
        <dbReference type="ChEBI" id="CHEBI:29748"/>
        <dbReference type="ChEBI" id="CHEBI:29934"/>
        <dbReference type="EC" id="5.4.99.5"/>
    </reaction>
</comment>
<dbReference type="PANTHER" id="PTHR21145">
    <property type="entry name" value="CHORISMATE MUTASE"/>
    <property type="match status" value="1"/>
</dbReference>
<feature type="domain" description="Chorismate mutase" evidence="7">
    <location>
        <begin position="204"/>
        <end position="315"/>
    </location>
</feature>
<dbReference type="PROSITE" id="PS51169">
    <property type="entry name" value="CHORISMATE_MUT_3"/>
    <property type="match status" value="1"/>
</dbReference>
<dbReference type="Pfam" id="PF01817">
    <property type="entry name" value="CM_2"/>
    <property type="match status" value="1"/>
</dbReference>
<sequence>MDDQKSGQVKPHQNRVHQFRVCALCVCSPGVVRGRRAHQGGRPVAVRGRRALQQALLLAVVTPSAGLSLDTVREFLTREEDTIVFSLIERARYPLNRPAYDPIHLGDGDGPGRRLNASFAELFIRESEAVQAKAGRYQSLQESPFFAYRVPFTLAPPYNFTRELYPAAAFVNVNDAIWSLYFNELLPLLAKNGDDGNYAVTVDSDLACLQVLSRRINYGRYVAEVKFKGDQQTYASLIQAKDRDALMKLLTSEAQEDVVKRRVEKKATVFGQSITSDGPIETGVNNSSGTTFKVDPSVVYKLYDQWVIPLTKQVEVEYLLHRLD</sequence>
<evidence type="ECO:0000259" key="7">
    <source>
        <dbReference type="Pfam" id="PF01817"/>
    </source>
</evidence>
<evidence type="ECO:0000313" key="8">
    <source>
        <dbReference type="EMBL" id="KAG2584189.1"/>
    </source>
</evidence>
<dbReference type="GO" id="GO:0005737">
    <property type="term" value="C:cytoplasm"/>
    <property type="evidence" value="ECO:0007669"/>
    <property type="project" value="TreeGrafter"/>
</dbReference>
<accession>A0A8T0RHN1</accession>
<dbReference type="NCBIfam" id="TIGR01802">
    <property type="entry name" value="CM_pl-yst"/>
    <property type="match status" value="1"/>
</dbReference>
<dbReference type="AlphaFoldDB" id="A0A8T0RHN1"/>
<name>A0A8T0RHN1_PANVG</name>
<organism evidence="8 9">
    <name type="scientific">Panicum virgatum</name>
    <name type="common">Blackwell switchgrass</name>
    <dbReference type="NCBI Taxonomy" id="38727"/>
    <lineage>
        <taxon>Eukaryota</taxon>
        <taxon>Viridiplantae</taxon>
        <taxon>Streptophyta</taxon>
        <taxon>Embryophyta</taxon>
        <taxon>Tracheophyta</taxon>
        <taxon>Spermatophyta</taxon>
        <taxon>Magnoliopsida</taxon>
        <taxon>Liliopsida</taxon>
        <taxon>Poales</taxon>
        <taxon>Poaceae</taxon>
        <taxon>PACMAD clade</taxon>
        <taxon>Panicoideae</taxon>
        <taxon>Panicodae</taxon>
        <taxon>Paniceae</taxon>
        <taxon>Panicinae</taxon>
        <taxon>Panicum</taxon>
        <taxon>Panicum sect. Hiantes</taxon>
    </lineage>
</organism>
<evidence type="ECO:0000256" key="1">
    <source>
        <dbReference type="ARBA" id="ARBA00000824"/>
    </source>
</evidence>
<keyword evidence="4" id="KW-0028">Amino-acid biosynthesis</keyword>
<dbReference type="InterPro" id="IPR008238">
    <property type="entry name" value="Chorismate_mutase_AroQ_euk"/>
</dbReference>
<dbReference type="GO" id="GO:0046417">
    <property type="term" value="P:chorismate metabolic process"/>
    <property type="evidence" value="ECO:0007669"/>
    <property type="project" value="InterPro"/>
</dbReference>
<proteinExistence type="predicted"/>
<evidence type="ECO:0000256" key="2">
    <source>
        <dbReference type="ARBA" id="ARBA00004817"/>
    </source>
</evidence>
<dbReference type="FunFam" id="1.10.590.10:FF:000003">
    <property type="entry name" value="Chorismate mutase"/>
    <property type="match status" value="1"/>
</dbReference>
<protein>
    <recommendedName>
        <fullName evidence="3">chorismate mutase</fullName>
        <ecNumber evidence="3">5.4.99.5</ecNumber>
    </recommendedName>
</protein>
<keyword evidence="9" id="KW-1185">Reference proteome</keyword>
<dbReference type="EC" id="5.4.99.5" evidence="3"/>
<dbReference type="InterPro" id="IPR002701">
    <property type="entry name" value="CM_II_prokaryot"/>
</dbReference>
<evidence type="ECO:0000313" key="9">
    <source>
        <dbReference type="Proteomes" id="UP000823388"/>
    </source>
</evidence>
<dbReference type="PANTHER" id="PTHR21145:SF10">
    <property type="entry name" value="CHORISMATE MUTASE"/>
    <property type="match status" value="1"/>
</dbReference>
<dbReference type="InterPro" id="IPR036263">
    <property type="entry name" value="Chorismate_II_sf"/>
</dbReference>
<dbReference type="InterPro" id="IPR037039">
    <property type="entry name" value="CM_AroQ_sf_eucaryotic"/>
</dbReference>
<dbReference type="EMBL" id="CM029047">
    <property type="protein sequence ID" value="KAG2584189.1"/>
    <property type="molecule type" value="Genomic_DNA"/>
</dbReference>
<evidence type="ECO:0000256" key="6">
    <source>
        <dbReference type="ARBA" id="ARBA00023235"/>
    </source>
</evidence>
<evidence type="ECO:0000256" key="4">
    <source>
        <dbReference type="ARBA" id="ARBA00022605"/>
    </source>
</evidence>
<reference evidence="8" key="1">
    <citation type="submission" date="2020-05" db="EMBL/GenBank/DDBJ databases">
        <title>WGS assembly of Panicum virgatum.</title>
        <authorList>
            <person name="Lovell J.T."/>
            <person name="Jenkins J."/>
            <person name="Shu S."/>
            <person name="Juenger T.E."/>
            <person name="Schmutz J."/>
        </authorList>
    </citation>
    <scope>NUCLEOTIDE SEQUENCE</scope>
    <source>
        <strain evidence="8">AP13</strain>
    </source>
</reference>
<keyword evidence="6" id="KW-0413">Isomerase</keyword>
<comment type="caution">
    <text evidence="8">The sequence shown here is derived from an EMBL/GenBank/DDBJ whole genome shotgun (WGS) entry which is preliminary data.</text>
</comment>
<dbReference type="Proteomes" id="UP000823388">
    <property type="component" value="Chromosome 6K"/>
</dbReference>
<dbReference type="GO" id="GO:0004106">
    <property type="term" value="F:chorismate mutase activity"/>
    <property type="evidence" value="ECO:0007669"/>
    <property type="project" value="UniProtKB-EC"/>
</dbReference>
<evidence type="ECO:0000256" key="5">
    <source>
        <dbReference type="ARBA" id="ARBA00023141"/>
    </source>
</evidence>
<gene>
    <name evidence="8" type="ORF">PVAP13_6KG280700</name>
</gene>
<dbReference type="SUPFAM" id="SSF48600">
    <property type="entry name" value="Chorismate mutase II"/>
    <property type="match status" value="1"/>
</dbReference>
<comment type="pathway">
    <text evidence="2">Metabolic intermediate biosynthesis; prephenate biosynthesis; prephenate from chorismate: step 1/1.</text>
</comment>
<dbReference type="GO" id="GO:0009073">
    <property type="term" value="P:aromatic amino acid family biosynthetic process"/>
    <property type="evidence" value="ECO:0007669"/>
    <property type="project" value="InterPro"/>
</dbReference>